<proteinExistence type="predicted"/>
<feature type="domain" description="FAD/NAD(P)-binding" evidence="3">
    <location>
        <begin position="3"/>
        <end position="276"/>
    </location>
</feature>
<dbReference type="PRINTS" id="PR00368">
    <property type="entry name" value="FADPNR"/>
</dbReference>
<comment type="caution">
    <text evidence="4">The sequence shown here is derived from an EMBL/GenBank/DDBJ whole genome shotgun (WGS) entry which is preliminary data.</text>
</comment>
<dbReference type="SUPFAM" id="SSF51905">
    <property type="entry name" value="FAD/NAD(P)-binding domain"/>
    <property type="match status" value="1"/>
</dbReference>
<dbReference type="PANTHER" id="PTHR48105">
    <property type="entry name" value="THIOREDOXIN REDUCTASE 1-RELATED-RELATED"/>
    <property type="match status" value="1"/>
</dbReference>
<dbReference type="PRINTS" id="PR00469">
    <property type="entry name" value="PNDRDTASEII"/>
</dbReference>
<accession>A0A261U729</accession>
<evidence type="ECO:0000259" key="3">
    <source>
        <dbReference type="Pfam" id="PF07992"/>
    </source>
</evidence>
<dbReference type="GO" id="GO:0016491">
    <property type="term" value="F:oxidoreductase activity"/>
    <property type="evidence" value="ECO:0007669"/>
    <property type="project" value="UniProtKB-KW"/>
</dbReference>
<organism evidence="4 5">
    <name type="scientific">Bordetella genomosp. 4</name>
    <dbReference type="NCBI Taxonomy" id="463044"/>
    <lineage>
        <taxon>Bacteria</taxon>
        <taxon>Pseudomonadati</taxon>
        <taxon>Pseudomonadota</taxon>
        <taxon>Betaproteobacteria</taxon>
        <taxon>Burkholderiales</taxon>
        <taxon>Alcaligenaceae</taxon>
        <taxon>Bordetella</taxon>
    </lineage>
</organism>
<dbReference type="Proteomes" id="UP000216885">
    <property type="component" value="Unassembled WGS sequence"/>
</dbReference>
<gene>
    <name evidence="4" type="ORF">CAL20_10225</name>
</gene>
<evidence type="ECO:0000313" key="4">
    <source>
        <dbReference type="EMBL" id="OZI57738.1"/>
    </source>
</evidence>
<evidence type="ECO:0000313" key="5">
    <source>
        <dbReference type="Proteomes" id="UP000216885"/>
    </source>
</evidence>
<name>A0A261U729_9BORD</name>
<dbReference type="EMBL" id="NEVQ01000012">
    <property type="protein sequence ID" value="OZI57738.1"/>
    <property type="molecule type" value="Genomic_DNA"/>
</dbReference>
<dbReference type="RefSeq" id="WP_094837789.1">
    <property type="nucleotide sequence ID" value="NZ_NEVQ01000012.1"/>
</dbReference>
<reference evidence="4 5" key="1">
    <citation type="submission" date="2017-05" db="EMBL/GenBank/DDBJ databases">
        <title>Complete and WGS of Bordetella genogroups.</title>
        <authorList>
            <person name="Spilker T."/>
            <person name="LiPuma J."/>
        </authorList>
    </citation>
    <scope>NUCLEOTIDE SEQUENCE [LARGE SCALE GENOMIC DNA]</scope>
    <source>
        <strain evidence="4 5">AU9919</strain>
    </source>
</reference>
<dbReference type="AlphaFoldDB" id="A0A261U729"/>
<dbReference type="InterPro" id="IPR036188">
    <property type="entry name" value="FAD/NAD-bd_sf"/>
</dbReference>
<evidence type="ECO:0000256" key="1">
    <source>
        <dbReference type="ARBA" id="ARBA00022630"/>
    </source>
</evidence>
<dbReference type="InterPro" id="IPR023753">
    <property type="entry name" value="FAD/NAD-binding_dom"/>
</dbReference>
<sequence length="295" mass="31638">MDYDVIIIGGSYAGMSAGLQLARARRKVLVIDAGQRRNRYATHSHGFLTQDGRPPEQIAAAGRAQLMRYATVQWLDDWVEVAEPVDGGFRIVAQRGSAHTAQRLILATGVQDELPELPGLTQRWGKHVFHCPYCHGYELQQGHIGVLAVSAMSLHQALMLPDWGATTLFLNDAFEPDAEQLAHLTARSVRVERGRVARLDGEAVDVVMQDGRVFSLAGLFVATRVRPGALAAQLGCELEEGPLGPYVKADFTRATTISGVFACGDLARPAGSVALAVGDGAMAGAAAHRSLMFGL</sequence>
<keyword evidence="1" id="KW-0285">Flavoprotein</keyword>
<dbReference type="InterPro" id="IPR050097">
    <property type="entry name" value="Ferredoxin-NADP_redctase_2"/>
</dbReference>
<keyword evidence="2" id="KW-0560">Oxidoreductase</keyword>
<evidence type="ECO:0000256" key="2">
    <source>
        <dbReference type="ARBA" id="ARBA00023002"/>
    </source>
</evidence>
<keyword evidence="5" id="KW-1185">Reference proteome</keyword>
<dbReference type="Gene3D" id="3.50.50.60">
    <property type="entry name" value="FAD/NAD(P)-binding domain"/>
    <property type="match status" value="2"/>
</dbReference>
<protein>
    <submittedName>
        <fullName evidence="4">Thioredoxin reductase</fullName>
    </submittedName>
</protein>
<dbReference type="Pfam" id="PF07992">
    <property type="entry name" value="Pyr_redox_2"/>
    <property type="match status" value="1"/>
</dbReference>